<keyword evidence="1" id="KW-0472">Membrane</keyword>
<evidence type="ECO:0000256" key="1">
    <source>
        <dbReference type="SAM" id="Phobius"/>
    </source>
</evidence>
<gene>
    <name evidence="2" type="ORF">MUN87_14955</name>
</gene>
<organism evidence="2 3">
    <name type="scientific">Gracilibacillus salinarum</name>
    <dbReference type="NCBI Taxonomy" id="2932255"/>
    <lineage>
        <taxon>Bacteria</taxon>
        <taxon>Bacillati</taxon>
        <taxon>Bacillota</taxon>
        <taxon>Bacilli</taxon>
        <taxon>Bacillales</taxon>
        <taxon>Bacillaceae</taxon>
        <taxon>Gracilibacillus</taxon>
    </lineage>
</organism>
<dbReference type="RefSeq" id="WP_244741330.1">
    <property type="nucleotide sequence ID" value="NZ_CP095071.1"/>
</dbReference>
<keyword evidence="1" id="KW-1133">Transmembrane helix</keyword>
<evidence type="ECO:0000313" key="3">
    <source>
        <dbReference type="Proteomes" id="UP000831537"/>
    </source>
</evidence>
<proteinExistence type="predicted"/>
<feature type="transmembrane region" description="Helical" evidence="1">
    <location>
        <begin position="17"/>
        <end position="36"/>
    </location>
</feature>
<name>A0ABY4GI48_9BACI</name>
<dbReference type="Proteomes" id="UP000831537">
    <property type="component" value="Chromosome"/>
</dbReference>
<accession>A0ABY4GI48</accession>
<keyword evidence="3" id="KW-1185">Reference proteome</keyword>
<sequence>MMLAGPLTIWKTGRKKIFLAFSSLIAIFVILQFFTLDDYRAIGSEEIIQSTLGSEEVYQWDDVETVDLTAETGKMEIPFPLNNFTTTKIHLMIRLK</sequence>
<reference evidence="2 3" key="1">
    <citation type="submission" date="2022-04" db="EMBL/GenBank/DDBJ databases">
        <title>Gracilibacillus sp. isolated from saltern.</title>
        <authorList>
            <person name="Won M."/>
            <person name="Lee C.-M."/>
            <person name="Woen H.-Y."/>
            <person name="Kwon S.-W."/>
        </authorList>
    </citation>
    <scope>NUCLEOTIDE SEQUENCE [LARGE SCALE GENOMIC DNA]</scope>
    <source>
        <strain evidence="2 3">SSPM10-3</strain>
    </source>
</reference>
<protein>
    <submittedName>
        <fullName evidence="2">Uncharacterized protein</fullName>
    </submittedName>
</protein>
<evidence type="ECO:0000313" key="2">
    <source>
        <dbReference type="EMBL" id="UOQ84025.1"/>
    </source>
</evidence>
<keyword evidence="1" id="KW-0812">Transmembrane</keyword>
<dbReference type="EMBL" id="CP095071">
    <property type="protein sequence ID" value="UOQ84025.1"/>
    <property type="molecule type" value="Genomic_DNA"/>
</dbReference>